<accession>A0A2G8LF16</accession>
<keyword evidence="1" id="KW-1133">Transmembrane helix</keyword>
<name>A0A2G8LF16_STIJA</name>
<dbReference type="EMBL" id="MRZV01000099">
    <property type="protein sequence ID" value="PIK58851.1"/>
    <property type="molecule type" value="Genomic_DNA"/>
</dbReference>
<evidence type="ECO:0000313" key="3">
    <source>
        <dbReference type="Proteomes" id="UP000230750"/>
    </source>
</evidence>
<feature type="transmembrane region" description="Helical" evidence="1">
    <location>
        <begin position="82"/>
        <end position="101"/>
    </location>
</feature>
<evidence type="ECO:0008006" key="4">
    <source>
        <dbReference type="Google" id="ProtNLM"/>
    </source>
</evidence>
<organism evidence="2 3">
    <name type="scientific">Stichopus japonicus</name>
    <name type="common">Sea cucumber</name>
    <dbReference type="NCBI Taxonomy" id="307972"/>
    <lineage>
        <taxon>Eukaryota</taxon>
        <taxon>Metazoa</taxon>
        <taxon>Echinodermata</taxon>
        <taxon>Eleutherozoa</taxon>
        <taxon>Echinozoa</taxon>
        <taxon>Holothuroidea</taxon>
        <taxon>Aspidochirotacea</taxon>
        <taxon>Aspidochirotida</taxon>
        <taxon>Stichopodidae</taxon>
        <taxon>Apostichopus</taxon>
    </lineage>
</organism>
<evidence type="ECO:0000313" key="2">
    <source>
        <dbReference type="EMBL" id="PIK58851.1"/>
    </source>
</evidence>
<dbReference type="OrthoDB" id="5982264at2759"/>
<comment type="caution">
    <text evidence="2">The sequence shown here is derived from an EMBL/GenBank/DDBJ whole genome shotgun (WGS) entry which is preliminary data.</text>
</comment>
<proteinExistence type="predicted"/>
<sequence>MCYFCSPAQSKWYDKGRVNICSSFCNDTFQECKTTKLETMTIGEMYGNGQEFCNANSFEIIPGNDHCFDFDPSVFGDSSKRVCNVLLVLFPSVFFFAYFTFMSEYH</sequence>
<keyword evidence="3" id="KW-1185">Reference proteome</keyword>
<dbReference type="STRING" id="307972.A0A2G8LF16"/>
<keyword evidence="1" id="KW-0812">Transmembrane</keyword>
<keyword evidence="1" id="KW-0472">Membrane</keyword>
<dbReference type="Proteomes" id="UP000230750">
    <property type="component" value="Unassembled WGS sequence"/>
</dbReference>
<protein>
    <recommendedName>
        <fullName evidence="4">Folate receptor-like domain-containing protein</fullName>
    </recommendedName>
</protein>
<gene>
    <name evidence="2" type="ORF">BSL78_04163</name>
</gene>
<reference evidence="2 3" key="1">
    <citation type="journal article" date="2017" name="PLoS Biol.">
        <title>The sea cucumber genome provides insights into morphological evolution and visceral regeneration.</title>
        <authorList>
            <person name="Zhang X."/>
            <person name="Sun L."/>
            <person name="Yuan J."/>
            <person name="Sun Y."/>
            <person name="Gao Y."/>
            <person name="Zhang L."/>
            <person name="Li S."/>
            <person name="Dai H."/>
            <person name="Hamel J.F."/>
            <person name="Liu C."/>
            <person name="Yu Y."/>
            <person name="Liu S."/>
            <person name="Lin W."/>
            <person name="Guo K."/>
            <person name="Jin S."/>
            <person name="Xu P."/>
            <person name="Storey K.B."/>
            <person name="Huan P."/>
            <person name="Zhang T."/>
            <person name="Zhou Y."/>
            <person name="Zhang J."/>
            <person name="Lin C."/>
            <person name="Li X."/>
            <person name="Xing L."/>
            <person name="Huo D."/>
            <person name="Sun M."/>
            <person name="Wang L."/>
            <person name="Mercier A."/>
            <person name="Li F."/>
            <person name="Yang H."/>
            <person name="Xiang J."/>
        </authorList>
    </citation>
    <scope>NUCLEOTIDE SEQUENCE [LARGE SCALE GENOMIC DNA]</scope>
    <source>
        <strain evidence="2">Shaxun</strain>
        <tissue evidence="2">Muscle</tissue>
    </source>
</reference>
<dbReference type="AlphaFoldDB" id="A0A2G8LF16"/>
<evidence type="ECO:0000256" key="1">
    <source>
        <dbReference type="SAM" id="Phobius"/>
    </source>
</evidence>